<dbReference type="InterPro" id="IPR000871">
    <property type="entry name" value="Beta-lactam_class-A"/>
</dbReference>
<keyword evidence="7" id="KW-0732">Signal</keyword>
<evidence type="ECO:0000259" key="8">
    <source>
        <dbReference type="Pfam" id="PF13354"/>
    </source>
</evidence>
<dbReference type="NCBIfam" id="NF033103">
    <property type="entry name" value="bla_class_A"/>
    <property type="match status" value="1"/>
</dbReference>
<dbReference type="InterPro" id="IPR045155">
    <property type="entry name" value="Beta-lactam_cat"/>
</dbReference>
<dbReference type="GO" id="GO:0008800">
    <property type="term" value="F:beta-lactamase activity"/>
    <property type="evidence" value="ECO:0007669"/>
    <property type="project" value="UniProtKB-UniRule"/>
</dbReference>
<dbReference type="Pfam" id="PF13354">
    <property type="entry name" value="Beta-lactamase2"/>
    <property type="match status" value="1"/>
</dbReference>
<accession>A0A0D6B6M1</accession>
<comment type="catalytic activity">
    <reaction evidence="1 6">
        <text>a beta-lactam + H2O = a substituted beta-amino acid</text>
        <dbReference type="Rhea" id="RHEA:20401"/>
        <dbReference type="ChEBI" id="CHEBI:15377"/>
        <dbReference type="ChEBI" id="CHEBI:35627"/>
        <dbReference type="ChEBI" id="CHEBI:140347"/>
        <dbReference type="EC" id="3.5.2.6"/>
    </reaction>
</comment>
<dbReference type="InterPro" id="IPR023650">
    <property type="entry name" value="Beta-lactam_class-A_AS"/>
</dbReference>
<evidence type="ECO:0000256" key="2">
    <source>
        <dbReference type="ARBA" id="ARBA00009009"/>
    </source>
</evidence>
<sequence length="293" mass="31223">MRFPASVLSRVAAGLSLGLCLASASLAQTPLETLADTVERVESRLGARVGVSLVDTGSGLSWTHRENERFLMNSTMKVPLCGAVLARRDAGDLSLQAELPVRKSDLLAYAPVTEKRAGGEMTIAELCLAAIDMSDNTAANLLIAHLGGPQAVTRFFRSAGDTISRLDRNEPELNTFNAADLRDNTTPAAMTETLRGLLLGDILSRSSRGQLAEWMSHGGVTGNLLRAEAPEGWVILDKSGSGTHTRNLVALVTPVDGSPWIVTIFVSDVDADSQTRNRALQDVGRAAMAVMRD</sequence>
<comment type="similarity">
    <text evidence="2 6">Belongs to the class-A beta-lactamase family.</text>
</comment>
<feature type="domain" description="Beta-lactamase class A catalytic" evidence="8">
    <location>
        <begin position="51"/>
        <end position="266"/>
    </location>
</feature>
<dbReference type="PATRIC" id="fig|35806.4.peg.3751"/>
<dbReference type="PANTHER" id="PTHR35333:SF3">
    <property type="entry name" value="BETA-LACTAMASE-TYPE TRANSPEPTIDASE FOLD CONTAINING PROTEIN"/>
    <property type="match status" value="1"/>
</dbReference>
<dbReference type="AlphaFoldDB" id="A0A0D6B6M1"/>
<keyword evidence="4 6" id="KW-0378">Hydrolase</keyword>
<dbReference type="EC" id="3.5.2.6" evidence="3 6"/>
<reference evidence="9 10" key="1">
    <citation type="submission" date="2015-02" db="EMBL/GenBank/DDBJ databases">
        <title>Genome sequene of Rhodovulum sulfidophilum DSM 2351.</title>
        <authorList>
            <person name="Nagao N."/>
        </authorList>
    </citation>
    <scope>NUCLEOTIDE SEQUENCE [LARGE SCALE GENOMIC DNA]</scope>
    <source>
        <strain evidence="9 10">DSM 2351</strain>
    </source>
</reference>
<evidence type="ECO:0000256" key="4">
    <source>
        <dbReference type="ARBA" id="ARBA00022801"/>
    </source>
</evidence>
<dbReference type="Gene3D" id="3.40.710.10">
    <property type="entry name" value="DD-peptidase/beta-lactamase superfamily"/>
    <property type="match status" value="1"/>
</dbReference>
<dbReference type="PRINTS" id="PR00118">
    <property type="entry name" value="BLACTAMASEA"/>
</dbReference>
<dbReference type="SUPFAM" id="SSF56601">
    <property type="entry name" value="beta-lactamase/transpeptidase-like"/>
    <property type="match status" value="1"/>
</dbReference>
<evidence type="ECO:0000313" key="9">
    <source>
        <dbReference type="EMBL" id="BAQ70783.1"/>
    </source>
</evidence>
<evidence type="ECO:0000256" key="3">
    <source>
        <dbReference type="ARBA" id="ARBA00012865"/>
    </source>
</evidence>
<name>A0A0D6B6M1_RHOSU</name>
<protein>
    <recommendedName>
        <fullName evidence="3 6">Beta-lactamase</fullName>
        <ecNumber evidence="3 6">3.5.2.6</ecNumber>
    </recommendedName>
</protein>
<dbReference type="Proteomes" id="UP000064912">
    <property type="component" value="Chromosome"/>
</dbReference>
<evidence type="ECO:0000256" key="7">
    <source>
        <dbReference type="SAM" id="SignalP"/>
    </source>
</evidence>
<evidence type="ECO:0000256" key="5">
    <source>
        <dbReference type="ARBA" id="ARBA00023251"/>
    </source>
</evidence>
<proteinExistence type="inferred from homology"/>
<dbReference type="PANTHER" id="PTHR35333">
    <property type="entry name" value="BETA-LACTAMASE"/>
    <property type="match status" value="1"/>
</dbReference>
<gene>
    <name evidence="9" type="ORF">NHU_03651</name>
</gene>
<dbReference type="InterPro" id="IPR012338">
    <property type="entry name" value="Beta-lactam/transpept-like"/>
</dbReference>
<dbReference type="GO" id="GO:0046677">
    <property type="term" value="P:response to antibiotic"/>
    <property type="evidence" value="ECO:0007669"/>
    <property type="project" value="UniProtKB-UniRule"/>
</dbReference>
<dbReference type="GO" id="GO:0030655">
    <property type="term" value="P:beta-lactam antibiotic catabolic process"/>
    <property type="evidence" value="ECO:0007669"/>
    <property type="project" value="InterPro"/>
</dbReference>
<dbReference type="PROSITE" id="PS00146">
    <property type="entry name" value="BETA_LACTAMASE_A"/>
    <property type="match status" value="1"/>
</dbReference>
<evidence type="ECO:0000313" key="10">
    <source>
        <dbReference type="Proteomes" id="UP000064912"/>
    </source>
</evidence>
<dbReference type="eggNOG" id="COG2367">
    <property type="taxonomic scope" value="Bacteria"/>
</dbReference>
<feature type="chain" id="PRO_5002301037" description="Beta-lactamase" evidence="7">
    <location>
        <begin position="28"/>
        <end position="293"/>
    </location>
</feature>
<organism evidence="9 10">
    <name type="scientific">Rhodovulum sulfidophilum</name>
    <name type="common">Rhodobacter sulfidophilus</name>
    <dbReference type="NCBI Taxonomy" id="35806"/>
    <lineage>
        <taxon>Bacteria</taxon>
        <taxon>Pseudomonadati</taxon>
        <taxon>Pseudomonadota</taxon>
        <taxon>Alphaproteobacteria</taxon>
        <taxon>Rhodobacterales</taxon>
        <taxon>Paracoccaceae</taxon>
        <taxon>Rhodovulum</taxon>
    </lineage>
</organism>
<evidence type="ECO:0000256" key="1">
    <source>
        <dbReference type="ARBA" id="ARBA00001526"/>
    </source>
</evidence>
<keyword evidence="5 6" id="KW-0046">Antibiotic resistance</keyword>
<feature type="signal peptide" evidence="7">
    <location>
        <begin position="1"/>
        <end position="27"/>
    </location>
</feature>
<dbReference type="KEGG" id="rsu:NHU_03651"/>
<dbReference type="EMBL" id="AP014800">
    <property type="protein sequence ID" value="BAQ70783.1"/>
    <property type="molecule type" value="Genomic_DNA"/>
</dbReference>
<evidence type="ECO:0000256" key="6">
    <source>
        <dbReference type="RuleBase" id="RU361140"/>
    </source>
</evidence>